<dbReference type="Gene3D" id="3.30.2350.20">
    <property type="entry name" value="TruD, catalytic domain"/>
    <property type="match status" value="1"/>
</dbReference>
<dbReference type="EMBL" id="LIWG01000002">
    <property type="protein sequence ID" value="MBE3607506.1"/>
    <property type="molecule type" value="Genomic_DNA"/>
</dbReference>
<feature type="active site" description="Nucleophile" evidence="4">
    <location>
        <position position="82"/>
    </location>
</feature>
<evidence type="ECO:0000313" key="6">
    <source>
        <dbReference type="EMBL" id="MBE3607506.1"/>
    </source>
</evidence>
<dbReference type="AlphaFoldDB" id="A0AAW3ZUH7"/>
<dbReference type="SUPFAM" id="SSF55120">
    <property type="entry name" value="Pseudouridine synthase"/>
    <property type="match status" value="1"/>
</dbReference>
<comment type="similarity">
    <text evidence="1 4">Belongs to the pseudouridine synthase TruD family.</text>
</comment>
<dbReference type="Pfam" id="PF01142">
    <property type="entry name" value="TruD"/>
    <property type="match status" value="2"/>
</dbReference>
<evidence type="ECO:0000256" key="3">
    <source>
        <dbReference type="ARBA" id="ARBA00023235"/>
    </source>
</evidence>
<dbReference type="GO" id="GO:0003723">
    <property type="term" value="F:RNA binding"/>
    <property type="evidence" value="ECO:0007669"/>
    <property type="project" value="InterPro"/>
</dbReference>
<keyword evidence="3 4" id="KW-0413">Isomerase</keyword>
<evidence type="ECO:0000259" key="5">
    <source>
        <dbReference type="PROSITE" id="PS50984"/>
    </source>
</evidence>
<accession>A0AAW3ZUH7</accession>
<dbReference type="PANTHER" id="PTHR47811">
    <property type="entry name" value="TRNA PSEUDOURIDINE SYNTHASE D"/>
    <property type="match status" value="1"/>
</dbReference>
<evidence type="ECO:0000256" key="1">
    <source>
        <dbReference type="ARBA" id="ARBA00007953"/>
    </source>
</evidence>
<evidence type="ECO:0000256" key="2">
    <source>
        <dbReference type="ARBA" id="ARBA00022694"/>
    </source>
</evidence>
<evidence type="ECO:0000256" key="4">
    <source>
        <dbReference type="HAMAP-Rule" id="MF_01082"/>
    </source>
</evidence>
<dbReference type="PROSITE" id="PS50984">
    <property type="entry name" value="TRUD"/>
    <property type="match status" value="1"/>
</dbReference>
<dbReference type="EC" id="5.4.99.27" evidence="4"/>
<reference evidence="6 7" key="1">
    <citation type="submission" date="2015-08" db="EMBL/GenBank/DDBJ databases">
        <title>Comparative genomics of the Campylobacter concisus group.</title>
        <authorList>
            <person name="Yee E."/>
            <person name="Chapman M.H."/>
            <person name="Huynh S."/>
            <person name="Bono J.L."/>
            <person name="On S.L."/>
            <person name="St Leger J."/>
            <person name="Foster G."/>
            <person name="Parker C.T."/>
            <person name="Miller W.G."/>
        </authorList>
    </citation>
    <scope>NUCLEOTIDE SEQUENCE [LARGE SCALE GENOMIC DNA]</scope>
    <source>
        <strain evidence="6 7">RM9337</strain>
    </source>
</reference>
<dbReference type="NCBIfam" id="NF002154">
    <property type="entry name" value="PRK00984.1-3"/>
    <property type="match status" value="1"/>
</dbReference>
<protein>
    <recommendedName>
        <fullName evidence="4">tRNA pseudouridine synthase D</fullName>
        <ecNumber evidence="4">5.4.99.27</ecNumber>
    </recommendedName>
    <alternativeName>
        <fullName evidence="4">tRNA pseudouridine(13) synthase</fullName>
    </alternativeName>
    <alternativeName>
        <fullName evidence="4">tRNA pseudouridylate synthase D</fullName>
    </alternativeName>
    <alternativeName>
        <fullName evidence="4">tRNA-uridine isomerase D</fullName>
    </alternativeName>
</protein>
<dbReference type="PANTHER" id="PTHR47811:SF1">
    <property type="entry name" value="TRNA PSEUDOURIDINE SYNTHASE D"/>
    <property type="match status" value="1"/>
</dbReference>
<keyword evidence="7" id="KW-1185">Reference proteome</keyword>
<sequence length="374" mass="43106">MQENTIFKPLYALTHTPINAYFSKNSDDFVVREIPLYDFSGEGEHLVIEISKKDMTTQEALRALSDFSGVKIREFGYAGLKDKQGMTTQFISLPRKFEEKIANFSHEKMKILSVNAHNNKLRIGHLKGNSFFIRLKKVMPSEASKLAQAIDAIDKMGYANYFGYQRFGKFGDNAAGGLELLKHGTLEGKKLKNPKMSDFLISAFQSDLFNRWLSKRVEISRFVQDFSLKELAEIYKFMNVDELKSLKEQKQFFKLIKGEVLGHYPFGKCFLCEDLETETVRFNARDITSCGLIIGQKAYKSEGMAKTIEDEIFGEAMEFENKMSGLRRFAWSYLENVSHRYNEEKAHYTIDFTLQKGSYATVVLEEILHKNIFE</sequence>
<dbReference type="InterPro" id="IPR011760">
    <property type="entry name" value="PsdUridine_synth_TruD_insert"/>
</dbReference>
<comment type="function">
    <text evidence="4">Responsible for synthesis of pseudouridine from uracil-13 in transfer RNAs.</text>
</comment>
<keyword evidence="2 4" id="KW-0819">tRNA processing</keyword>
<feature type="domain" description="TRUD" evidence="5">
    <location>
        <begin position="157"/>
        <end position="345"/>
    </location>
</feature>
<dbReference type="GO" id="GO:0160150">
    <property type="term" value="F:tRNA pseudouridine(13) synthase activity"/>
    <property type="evidence" value="ECO:0007669"/>
    <property type="project" value="UniProtKB-EC"/>
</dbReference>
<dbReference type="Proteomes" id="UP000650616">
    <property type="component" value="Unassembled WGS sequence"/>
</dbReference>
<organism evidence="6 7">
    <name type="scientific">Campylobacter californiensis</name>
    <dbReference type="NCBI Taxonomy" id="1032243"/>
    <lineage>
        <taxon>Bacteria</taxon>
        <taxon>Pseudomonadati</taxon>
        <taxon>Campylobacterota</taxon>
        <taxon>Epsilonproteobacteria</taxon>
        <taxon>Campylobacterales</taxon>
        <taxon>Campylobacteraceae</taxon>
        <taxon>Campylobacter</taxon>
    </lineage>
</organism>
<gene>
    <name evidence="4 6" type="primary">truD</name>
    <name evidence="6" type="ORF">CCAL9337_02025</name>
</gene>
<dbReference type="GO" id="GO:0031119">
    <property type="term" value="P:tRNA pseudouridine synthesis"/>
    <property type="evidence" value="ECO:0007669"/>
    <property type="project" value="UniProtKB-UniRule"/>
</dbReference>
<proteinExistence type="inferred from homology"/>
<dbReference type="InterPro" id="IPR050170">
    <property type="entry name" value="TruD_pseudoU_synthase"/>
</dbReference>
<dbReference type="InterPro" id="IPR001656">
    <property type="entry name" value="PsdUridine_synth_TruD"/>
</dbReference>
<evidence type="ECO:0000313" key="7">
    <source>
        <dbReference type="Proteomes" id="UP000650616"/>
    </source>
</evidence>
<dbReference type="HAMAP" id="MF_01082">
    <property type="entry name" value="TruD"/>
    <property type="match status" value="1"/>
</dbReference>
<comment type="catalytic activity">
    <reaction evidence="4">
        <text>uridine(13) in tRNA = pseudouridine(13) in tRNA</text>
        <dbReference type="Rhea" id="RHEA:42540"/>
        <dbReference type="Rhea" id="RHEA-COMP:10105"/>
        <dbReference type="Rhea" id="RHEA-COMP:10106"/>
        <dbReference type="ChEBI" id="CHEBI:65314"/>
        <dbReference type="ChEBI" id="CHEBI:65315"/>
        <dbReference type="EC" id="5.4.99.27"/>
    </reaction>
</comment>
<comment type="caution">
    <text evidence="6">The sequence shown here is derived from an EMBL/GenBank/DDBJ whole genome shotgun (WGS) entry which is preliminary data.</text>
</comment>
<dbReference type="GO" id="GO:0005829">
    <property type="term" value="C:cytosol"/>
    <property type="evidence" value="ECO:0007669"/>
    <property type="project" value="TreeGrafter"/>
</dbReference>
<name>A0AAW3ZUH7_9BACT</name>
<dbReference type="InterPro" id="IPR020103">
    <property type="entry name" value="PsdUridine_synth_cat_dom_sf"/>
</dbReference>
<dbReference type="NCBIfam" id="TIGR00094">
    <property type="entry name" value="tRNA_TruD_broad"/>
    <property type="match status" value="1"/>
</dbReference>
<dbReference type="InterPro" id="IPR042214">
    <property type="entry name" value="TruD_catalytic"/>
</dbReference>